<evidence type="ECO:0000256" key="1">
    <source>
        <dbReference type="SAM" id="MobiDB-lite"/>
    </source>
</evidence>
<feature type="region of interest" description="Disordered" evidence="1">
    <location>
        <begin position="106"/>
        <end position="136"/>
    </location>
</feature>
<keyword evidence="2" id="KW-0472">Membrane</keyword>
<dbReference type="AlphaFoldDB" id="K1Q4T0"/>
<dbReference type="EMBL" id="JH819087">
    <property type="protein sequence ID" value="EKC23910.1"/>
    <property type="molecule type" value="Genomic_DNA"/>
</dbReference>
<evidence type="ECO:0000313" key="3">
    <source>
        <dbReference type="EMBL" id="EKC23910.1"/>
    </source>
</evidence>
<accession>K1Q4T0</accession>
<sequence length="136" mass="14651">MSENSEGVLLKEATLKVTDPIKTTVETGIITMKTTITSTAIFTTDIAQTEIVNTDISSNIITTKVVPKTQNSKETGSNAAVAIIVAVLISIIVLVILVIVARRIQQRGSSMDKKELATGHDSENERKETSLKDQPV</sequence>
<gene>
    <name evidence="3" type="ORF">CGI_10015923</name>
</gene>
<protein>
    <submittedName>
        <fullName evidence="3">Uncharacterized protein</fullName>
    </submittedName>
</protein>
<reference evidence="3" key="1">
    <citation type="journal article" date="2012" name="Nature">
        <title>The oyster genome reveals stress adaptation and complexity of shell formation.</title>
        <authorList>
            <person name="Zhang G."/>
            <person name="Fang X."/>
            <person name="Guo X."/>
            <person name="Li L."/>
            <person name="Luo R."/>
            <person name="Xu F."/>
            <person name="Yang P."/>
            <person name="Zhang L."/>
            <person name="Wang X."/>
            <person name="Qi H."/>
            <person name="Xiong Z."/>
            <person name="Que H."/>
            <person name="Xie Y."/>
            <person name="Holland P.W."/>
            <person name="Paps J."/>
            <person name="Zhu Y."/>
            <person name="Wu F."/>
            <person name="Chen Y."/>
            <person name="Wang J."/>
            <person name="Peng C."/>
            <person name="Meng J."/>
            <person name="Yang L."/>
            <person name="Liu J."/>
            <person name="Wen B."/>
            <person name="Zhang N."/>
            <person name="Huang Z."/>
            <person name="Zhu Q."/>
            <person name="Feng Y."/>
            <person name="Mount A."/>
            <person name="Hedgecock D."/>
            <person name="Xu Z."/>
            <person name="Liu Y."/>
            <person name="Domazet-Loso T."/>
            <person name="Du Y."/>
            <person name="Sun X."/>
            <person name="Zhang S."/>
            <person name="Liu B."/>
            <person name="Cheng P."/>
            <person name="Jiang X."/>
            <person name="Li J."/>
            <person name="Fan D."/>
            <person name="Wang W."/>
            <person name="Fu W."/>
            <person name="Wang T."/>
            <person name="Wang B."/>
            <person name="Zhang J."/>
            <person name="Peng Z."/>
            <person name="Li Y."/>
            <person name="Li N."/>
            <person name="Wang J."/>
            <person name="Chen M."/>
            <person name="He Y."/>
            <person name="Tan F."/>
            <person name="Song X."/>
            <person name="Zheng Q."/>
            <person name="Huang R."/>
            <person name="Yang H."/>
            <person name="Du X."/>
            <person name="Chen L."/>
            <person name="Yang M."/>
            <person name="Gaffney P.M."/>
            <person name="Wang S."/>
            <person name="Luo L."/>
            <person name="She Z."/>
            <person name="Ming Y."/>
            <person name="Huang W."/>
            <person name="Zhang S."/>
            <person name="Huang B."/>
            <person name="Zhang Y."/>
            <person name="Qu T."/>
            <person name="Ni P."/>
            <person name="Miao G."/>
            <person name="Wang J."/>
            <person name="Wang Q."/>
            <person name="Steinberg C.E."/>
            <person name="Wang H."/>
            <person name="Li N."/>
            <person name="Qian L."/>
            <person name="Zhang G."/>
            <person name="Li Y."/>
            <person name="Yang H."/>
            <person name="Liu X."/>
            <person name="Wang J."/>
            <person name="Yin Y."/>
            <person name="Wang J."/>
        </authorList>
    </citation>
    <scope>NUCLEOTIDE SEQUENCE [LARGE SCALE GENOMIC DNA]</scope>
    <source>
        <strain evidence="3">05x7-T-G4-1.051#20</strain>
    </source>
</reference>
<proteinExistence type="predicted"/>
<keyword evidence="2" id="KW-1133">Transmembrane helix</keyword>
<evidence type="ECO:0000256" key="2">
    <source>
        <dbReference type="SAM" id="Phobius"/>
    </source>
</evidence>
<feature type="compositionally biased region" description="Basic and acidic residues" evidence="1">
    <location>
        <begin position="110"/>
        <end position="136"/>
    </location>
</feature>
<organism evidence="3">
    <name type="scientific">Magallana gigas</name>
    <name type="common">Pacific oyster</name>
    <name type="synonym">Crassostrea gigas</name>
    <dbReference type="NCBI Taxonomy" id="29159"/>
    <lineage>
        <taxon>Eukaryota</taxon>
        <taxon>Metazoa</taxon>
        <taxon>Spiralia</taxon>
        <taxon>Lophotrochozoa</taxon>
        <taxon>Mollusca</taxon>
        <taxon>Bivalvia</taxon>
        <taxon>Autobranchia</taxon>
        <taxon>Pteriomorphia</taxon>
        <taxon>Ostreida</taxon>
        <taxon>Ostreoidea</taxon>
        <taxon>Ostreidae</taxon>
        <taxon>Magallana</taxon>
    </lineage>
</organism>
<keyword evidence="2" id="KW-0812">Transmembrane</keyword>
<dbReference type="HOGENOM" id="CLU_1877423_0_0_1"/>
<name>K1Q4T0_MAGGI</name>
<dbReference type="InParanoid" id="K1Q4T0"/>
<feature type="transmembrane region" description="Helical" evidence="2">
    <location>
        <begin position="79"/>
        <end position="101"/>
    </location>
</feature>